<dbReference type="GO" id="GO:0012505">
    <property type="term" value="C:endomembrane system"/>
    <property type="evidence" value="ECO:0007669"/>
    <property type="project" value="UniProtKB-SubCell"/>
</dbReference>
<proteinExistence type="predicted"/>
<name>A0A1V9Y963_9STRA</name>
<dbReference type="GO" id="GO:0016020">
    <property type="term" value="C:membrane"/>
    <property type="evidence" value="ECO:0007669"/>
    <property type="project" value="InterPro"/>
</dbReference>
<reference evidence="11 12" key="1">
    <citation type="journal article" date="2014" name="Genome Biol. Evol.">
        <title>The secreted proteins of Achlya hypogyna and Thraustotheca clavata identify the ancestral oomycete secretome and reveal gene acquisitions by horizontal gene transfer.</title>
        <authorList>
            <person name="Misner I."/>
            <person name="Blouin N."/>
            <person name="Leonard G."/>
            <person name="Richards T.A."/>
            <person name="Lane C.E."/>
        </authorList>
    </citation>
    <scope>NUCLEOTIDE SEQUENCE [LARGE SCALE GENOMIC DNA]</scope>
    <source>
        <strain evidence="11 12">ATCC 34112</strain>
    </source>
</reference>
<protein>
    <recommendedName>
        <fullName evidence="10">ABC transmembrane type-1 domain-containing protein</fullName>
    </recommendedName>
</protein>
<evidence type="ECO:0000256" key="7">
    <source>
        <dbReference type="ARBA" id="ARBA00022989"/>
    </source>
</evidence>
<dbReference type="InterPro" id="IPR011527">
    <property type="entry name" value="ABC1_TM_dom"/>
</dbReference>
<dbReference type="SUPFAM" id="SSF90123">
    <property type="entry name" value="ABC transporter transmembrane region"/>
    <property type="match status" value="1"/>
</dbReference>
<dbReference type="Proteomes" id="UP000243217">
    <property type="component" value="Unassembled WGS sequence"/>
</dbReference>
<evidence type="ECO:0000256" key="2">
    <source>
        <dbReference type="ARBA" id="ARBA00022448"/>
    </source>
</evidence>
<keyword evidence="3 9" id="KW-0812">Transmembrane</keyword>
<dbReference type="OrthoDB" id="77998at2759"/>
<keyword evidence="7 9" id="KW-1133">Transmembrane helix</keyword>
<keyword evidence="4" id="KW-0677">Repeat</keyword>
<dbReference type="AlphaFoldDB" id="A0A1V9Y963"/>
<evidence type="ECO:0000256" key="9">
    <source>
        <dbReference type="SAM" id="Phobius"/>
    </source>
</evidence>
<keyword evidence="6" id="KW-0067">ATP-binding</keyword>
<feature type="transmembrane region" description="Helical" evidence="9">
    <location>
        <begin position="62"/>
        <end position="84"/>
    </location>
</feature>
<evidence type="ECO:0000256" key="8">
    <source>
        <dbReference type="ARBA" id="ARBA00023136"/>
    </source>
</evidence>
<keyword evidence="2" id="KW-0813">Transport</keyword>
<dbReference type="STRING" id="74557.A0A1V9Y963"/>
<sequence length="166" mass="18478">KAVGKARCELLGVQAERVKFTNEVLQGVRVVKFHGWESHMESKIAEIRSRELVLLRTYQNRVLYNAIALFVAPILSLAVCILVYTAQGNTLTPTIAFSALAYMNVARLPCTVFSNSILAVQEAKASCNRIDKFLQLEEATMAYTPGEPMIELKEASFSWCDTTTTL</sequence>
<feature type="domain" description="ABC transmembrane type-1" evidence="10">
    <location>
        <begin position="1"/>
        <end position="122"/>
    </location>
</feature>
<dbReference type="PROSITE" id="PS50929">
    <property type="entry name" value="ABC_TM1F"/>
    <property type="match status" value="1"/>
</dbReference>
<dbReference type="InterPro" id="IPR036640">
    <property type="entry name" value="ABC1_TM_sf"/>
</dbReference>
<accession>A0A1V9Y963</accession>
<dbReference type="Gene3D" id="1.20.1560.10">
    <property type="entry name" value="ABC transporter type 1, transmembrane domain"/>
    <property type="match status" value="1"/>
</dbReference>
<evidence type="ECO:0000313" key="11">
    <source>
        <dbReference type="EMBL" id="OQR82275.1"/>
    </source>
</evidence>
<evidence type="ECO:0000256" key="6">
    <source>
        <dbReference type="ARBA" id="ARBA00022840"/>
    </source>
</evidence>
<dbReference type="GO" id="GO:0005524">
    <property type="term" value="F:ATP binding"/>
    <property type="evidence" value="ECO:0007669"/>
    <property type="project" value="UniProtKB-KW"/>
</dbReference>
<feature type="non-terminal residue" evidence="11">
    <location>
        <position position="166"/>
    </location>
</feature>
<keyword evidence="8 9" id="KW-0472">Membrane</keyword>
<dbReference type="GO" id="GO:0140359">
    <property type="term" value="F:ABC-type transporter activity"/>
    <property type="evidence" value="ECO:0007669"/>
    <property type="project" value="InterPro"/>
</dbReference>
<evidence type="ECO:0000256" key="1">
    <source>
        <dbReference type="ARBA" id="ARBA00004127"/>
    </source>
</evidence>
<keyword evidence="5" id="KW-0547">Nucleotide-binding</keyword>
<evidence type="ECO:0000256" key="5">
    <source>
        <dbReference type="ARBA" id="ARBA00022741"/>
    </source>
</evidence>
<evidence type="ECO:0000313" key="12">
    <source>
        <dbReference type="Proteomes" id="UP000243217"/>
    </source>
</evidence>
<dbReference type="EMBL" id="JNBS01004783">
    <property type="protein sequence ID" value="OQR82275.1"/>
    <property type="molecule type" value="Genomic_DNA"/>
</dbReference>
<organism evidence="11 12">
    <name type="scientific">Thraustotheca clavata</name>
    <dbReference type="NCBI Taxonomy" id="74557"/>
    <lineage>
        <taxon>Eukaryota</taxon>
        <taxon>Sar</taxon>
        <taxon>Stramenopiles</taxon>
        <taxon>Oomycota</taxon>
        <taxon>Saprolegniomycetes</taxon>
        <taxon>Saprolegniales</taxon>
        <taxon>Achlyaceae</taxon>
        <taxon>Thraustotheca</taxon>
    </lineage>
</organism>
<comment type="caution">
    <text evidence="11">The sequence shown here is derived from an EMBL/GenBank/DDBJ whole genome shotgun (WGS) entry which is preliminary data.</text>
</comment>
<dbReference type="Pfam" id="PF00664">
    <property type="entry name" value="ABC_membrane"/>
    <property type="match status" value="1"/>
</dbReference>
<feature type="non-terminal residue" evidence="11">
    <location>
        <position position="1"/>
    </location>
</feature>
<evidence type="ECO:0000256" key="3">
    <source>
        <dbReference type="ARBA" id="ARBA00022692"/>
    </source>
</evidence>
<comment type="subcellular location">
    <subcellularLocation>
        <location evidence="1">Endomembrane system</location>
        <topology evidence="1">Multi-pass membrane protein</topology>
    </subcellularLocation>
</comment>
<dbReference type="PANTHER" id="PTHR24223:SF443">
    <property type="entry name" value="MULTIDRUG-RESISTANCE LIKE PROTEIN 1, ISOFORM I"/>
    <property type="match status" value="1"/>
</dbReference>
<evidence type="ECO:0000256" key="4">
    <source>
        <dbReference type="ARBA" id="ARBA00022737"/>
    </source>
</evidence>
<dbReference type="InterPro" id="IPR050173">
    <property type="entry name" value="ABC_transporter_C-like"/>
</dbReference>
<keyword evidence="12" id="KW-1185">Reference proteome</keyword>
<dbReference type="PANTHER" id="PTHR24223">
    <property type="entry name" value="ATP-BINDING CASSETTE SUB-FAMILY C"/>
    <property type="match status" value="1"/>
</dbReference>
<evidence type="ECO:0000259" key="10">
    <source>
        <dbReference type="PROSITE" id="PS50929"/>
    </source>
</evidence>
<gene>
    <name evidence="11" type="ORF">THRCLA_11023</name>
</gene>